<organism evidence="2 3">
    <name type="scientific">Oryza sativa subsp. indica</name>
    <name type="common">Rice</name>
    <dbReference type="NCBI Taxonomy" id="39946"/>
    <lineage>
        <taxon>Eukaryota</taxon>
        <taxon>Viridiplantae</taxon>
        <taxon>Streptophyta</taxon>
        <taxon>Embryophyta</taxon>
        <taxon>Tracheophyta</taxon>
        <taxon>Spermatophyta</taxon>
        <taxon>Magnoliopsida</taxon>
        <taxon>Liliopsida</taxon>
        <taxon>Poales</taxon>
        <taxon>Poaceae</taxon>
        <taxon>BOP clade</taxon>
        <taxon>Oryzoideae</taxon>
        <taxon>Oryzeae</taxon>
        <taxon>Oryzinae</taxon>
        <taxon>Oryza</taxon>
        <taxon>Oryza sativa</taxon>
    </lineage>
</organism>
<evidence type="ECO:0000313" key="2">
    <source>
        <dbReference type="EMBL" id="EEC80515.1"/>
    </source>
</evidence>
<sequence length="108" mass="12017">MAGGLIDARGASGGGGWHGARGAAGCDEGQLGAGSAADEGRPDWSERCVRWRRLAWRERRGRQWRRRPRSKEELPVDVMRSSAHISAEDEWWWSIGVLAVYSQVVNGW</sequence>
<dbReference type="Proteomes" id="UP000007015">
    <property type="component" value="Chromosome 6"/>
</dbReference>
<dbReference type="Gramene" id="BGIOSGA022815-TA">
    <property type="protein sequence ID" value="BGIOSGA022815-PA"/>
    <property type="gene ID" value="BGIOSGA022815"/>
</dbReference>
<evidence type="ECO:0000256" key="1">
    <source>
        <dbReference type="SAM" id="MobiDB-lite"/>
    </source>
</evidence>
<name>B8B1B2_ORYSI</name>
<feature type="compositionally biased region" description="Low complexity" evidence="1">
    <location>
        <begin position="1"/>
        <end position="10"/>
    </location>
</feature>
<dbReference type="AlphaFoldDB" id="B8B1B2"/>
<evidence type="ECO:0000313" key="3">
    <source>
        <dbReference type="Proteomes" id="UP000007015"/>
    </source>
</evidence>
<dbReference type="EMBL" id="CM000131">
    <property type="protein sequence ID" value="EEC80515.1"/>
    <property type="molecule type" value="Genomic_DNA"/>
</dbReference>
<proteinExistence type="predicted"/>
<keyword evidence="3" id="KW-1185">Reference proteome</keyword>
<protein>
    <submittedName>
        <fullName evidence="2">Uncharacterized protein</fullName>
    </submittedName>
</protein>
<feature type="region of interest" description="Disordered" evidence="1">
    <location>
        <begin position="1"/>
        <end position="43"/>
    </location>
</feature>
<gene>
    <name evidence="2" type="ORF">OsI_22784</name>
</gene>
<dbReference type="HOGENOM" id="CLU_2201366_0_0_1"/>
<dbReference type="OMA" id="SERCVRW"/>
<accession>B8B1B2</accession>
<reference evidence="2 3" key="1">
    <citation type="journal article" date="2005" name="PLoS Biol.">
        <title>The genomes of Oryza sativa: a history of duplications.</title>
        <authorList>
            <person name="Yu J."/>
            <person name="Wang J."/>
            <person name="Lin W."/>
            <person name="Li S."/>
            <person name="Li H."/>
            <person name="Zhou J."/>
            <person name="Ni P."/>
            <person name="Dong W."/>
            <person name="Hu S."/>
            <person name="Zeng C."/>
            <person name="Zhang J."/>
            <person name="Zhang Y."/>
            <person name="Li R."/>
            <person name="Xu Z."/>
            <person name="Li S."/>
            <person name="Li X."/>
            <person name="Zheng H."/>
            <person name="Cong L."/>
            <person name="Lin L."/>
            <person name="Yin J."/>
            <person name="Geng J."/>
            <person name="Li G."/>
            <person name="Shi J."/>
            <person name="Liu J."/>
            <person name="Lv H."/>
            <person name="Li J."/>
            <person name="Wang J."/>
            <person name="Deng Y."/>
            <person name="Ran L."/>
            <person name="Shi X."/>
            <person name="Wang X."/>
            <person name="Wu Q."/>
            <person name="Li C."/>
            <person name="Ren X."/>
            <person name="Wang J."/>
            <person name="Wang X."/>
            <person name="Li D."/>
            <person name="Liu D."/>
            <person name="Zhang X."/>
            <person name="Ji Z."/>
            <person name="Zhao W."/>
            <person name="Sun Y."/>
            <person name="Zhang Z."/>
            <person name="Bao J."/>
            <person name="Han Y."/>
            <person name="Dong L."/>
            <person name="Ji J."/>
            <person name="Chen P."/>
            <person name="Wu S."/>
            <person name="Liu J."/>
            <person name="Xiao Y."/>
            <person name="Bu D."/>
            <person name="Tan J."/>
            <person name="Yang L."/>
            <person name="Ye C."/>
            <person name="Zhang J."/>
            <person name="Xu J."/>
            <person name="Zhou Y."/>
            <person name="Yu Y."/>
            <person name="Zhang B."/>
            <person name="Zhuang S."/>
            <person name="Wei H."/>
            <person name="Liu B."/>
            <person name="Lei M."/>
            <person name="Yu H."/>
            <person name="Li Y."/>
            <person name="Xu H."/>
            <person name="Wei S."/>
            <person name="He X."/>
            <person name="Fang L."/>
            <person name="Zhang Z."/>
            <person name="Zhang Y."/>
            <person name="Huang X."/>
            <person name="Su Z."/>
            <person name="Tong W."/>
            <person name="Li J."/>
            <person name="Tong Z."/>
            <person name="Li S."/>
            <person name="Ye J."/>
            <person name="Wang L."/>
            <person name="Fang L."/>
            <person name="Lei T."/>
            <person name="Chen C."/>
            <person name="Chen H."/>
            <person name="Xu Z."/>
            <person name="Li H."/>
            <person name="Huang H."/>
            <person name="Zhang F."/>
            <person name="Xu H."/>
            <person name="Li N."/>
            <person name="Zhao C."/>
            <person name="Li S."/>
            <person name="Dong L."/>
            <person name="Huang Y."/>
            <person name="Li L."/>
            <person name="Xi Y."/>
            <person name="Qi Q."/>
            <person name="Li W."/>
            <person name="Zhang B."/>
            <person name="Hu W."/>
            <person name="Zhang Y."/>
            <person name="Tian X."/>
            <person name="Jiao Y."/>
            <person name="Liang X."/>
            <person name="Jin J."/>
            <person name="Gao L."/>
            <person name="Zheng W."/>
            <person name="Hao B."/>
            <person name="Liu S."/>
            <person name="Wang W."/>
            <person name="Yuan L."/>
            <person name="Cao M."/>
            <person name="McDermott J."/>
            <person name="Samudrala R."/>
            <person name="Wang J."/>
            <person name="Wong G.K."/>
            <person name="Yang H."/>
        </authorList>
    </citation>
    <scope>NUCLEOTIDE SEQUENCE [LARGE SCALE GENOMIC DNA]</scope>
    <source>
        <strain evidence="3">cv. 93-11</strain>
    </source>
</reference>